<dbReference type="GO" id="GO:0042158">
    <property type="term" value="P:lipoprotein biosynthetic process"/>
    <property type="evidence" value="ECO:0007669"/>
    <property type="project" value="InterPro"/>
</dbReference>
<sequence>MTNHHKPGTWQPGASFQRRPAASATNSSATKVEPSHPAPPLPDPDRGSDAAPTNALRVSAFNCDALAEVEPHALGLTYEFLAAPEGDPYSVTIAFEGRRTGVKHQPRPGDRFTLSTTVEKVLPGSGRVAVTTRVPDVTPGSWHVVARPSVHPIGSDRKPSGGARPVLPRLAGGSAEGSTGWAPVIAQKAPGVLLGSWAGLVGLGAGVGLIVQAILAGLLGLPVFGVFLVSVLASLIGLVGAKVYYLAVYPAARRQPLNGGGMCIQGFVIGAAVGLIVGALAVGVEIGSLLDITAPPLMFGMMIGRFGCFFSGCCVGRPTASRWGLWSSDRRLGVRRIPTQLFESALAATIGAIALAVLVTAGLPELGGTIFIGALAAYVLGRQLLLPLRAESSKTQHGRAITLAGAAIVLLAAIVVAIITYAS</sequence>
<dbReference type="GO" id="GO:0005886">
    <property type="term" value="C:plasma membrane"/>
    <property type="evidence" value="ECO:0007669"/>
    <property type="project" value="InterPro"/>
</dbReference>
<evidence type="ECO:0000256" key="8">
    <source>
        <dbReference type="SAM" id="Phobius"/>
    </source>
</evidence>
<evidence type="ECO:0000256" key="6">
    <source>
        <dbReference type="ARBA" id="ARBA00023136"/>
    </source>
</evidence>
<name>A0A8J3GPC2_9MICO</name>
<keyword evidence="10" id="KW-1185">Reference proteome</keyword>
<evidence type="ECO:0000313" key="9">
    <source>
        <dbReference type="EMBL" id="GHF09872.1"/>
    </source>
</evidence>
<comment type="caution">
    <text evidence="9">The sequence shown here is derived from an EMBL/GenBank/DDBJ whole genome shotgun (WGS) entry which is preliminary data.</text>
</comment>
<dbReference type="InterPro" id="IPR001640">
    <property type="entry name" value="Lgt"/>
</dbReference>
<gene>
    <name evidence="9" type="ORF">GCM10011600_08680</name>
</gene>
<feature type="transmembrane region" description="Helical" evidence="8">
    <location>
        <begin position="197"/>
        <end position="218"/>
    </location>
</feature>
<feature type="transmembrane region" description="Helical" evidence="8">
    <location>
        <begin position="400"/>
        <end position="422"/>
    </location>
</feature>
<feature type="transmembrane region" description="Helical" evidence="8">
    <location>
        <begin position="224"/>
        <end position="247"/>
    </location>
</feature>
<keyword evidence="6 8" id="KW-0472">Membrane</keyword>
<comment type="similarity">
    <text evidence="1">Belongs to the Lgt family.</text>
</comment>
<dbReference type="AlphaFoldDB" id="A0A8J3GPC2"/>
<keyword evidence="2" id="KW-1003">Cell membrane</keyword>
<evidence type="ECO:0000256" key="3">
    <source>
        <dbReference type="ARBA" id="ARBA00022679"/>
    </source>
</evidence>
<accession>A0A8J3GPC2</accession>
<keyword evidence="5 8" id="KW-1133">Transmembrane helix</keyword>
<proteinExistence type="inferred from homology"/>
<feature type="transmembrane region" description="Helical" evidence="8">
    <location>
        <begin position="259"/>
        <end position="282"/>
    </location>
</feature>
<feature type="region of interest" description="Disordered" evidence="7">
    <location>
        <begin position="1"/>
        <end position="52"/>
    </location>
</feature>
<feature type="transmembrane region" description="Helical" evidence="8">
    <location>
        <begin position="369"/>
        <end position="388"/>
    </location>
</feature>
<dbReference type="PANTHER" id="PTHR30589:SF0">
    <property type="entry name" value="PHOSPHATIDYLGLYCEROL--PROLIPOPROTEIN DIACYLGLYCERYL TRANSFERASE"/>
    <property type="match status" value="1"/>
</dbReference>
<organism evidence="9 10">
    <name type="scientific">Pseudolysinimonas yzui</name>
    <dbReference type="NCBI Taxonomy" id="2708254"/>
    <lineage>
        <taxon>Bacteria</taxon>
        <taxon>Bacillati</taxon>
        <taxon>Actinomycetota</taxon>
        <taxon>Actinomycetes</taxon>
        <taxon>Micrococcales</taxon>
        <taxon>Microbacteriaceae</taxon>
        <taxon>Pseudolysinimonas</taxon>
    </lineage>
</organism>
<dbReference type="EMBL" id="BNAI01000001">
    <property type="protein sequence ID" value="GHF09872.1"/>
    <property type="molecule type" value="Genomic_DNA"/>
</dbReference>
<dbReference type="PANTHER" id="PTHR30589">
    <property type="entry name" value="PROLIPOPROTEIN DIACYLGLYCERYL TRANSFERASE"/>
    <property type="match status" value="1"/>
</dbReference>
<feature type="transmembrane region" description="Helical" evidence="8">
    <location>
        <begin position="341"/>
        <end position="363"/>
    </location>
</feature>
<dbReference type="Pfam" id="PF01790">
    <property type="entry name" value="LGT"/>
    <property type="match status" value="1"/>
</dbReference>
<keyword evidence="3" id="KW-0808">Transferase</keyword>
<evidence type="ECO:0008006" key="11">
    <source>
        <dbReference type="Google" id="ProtNLM"/>
    </source>
</evidence>
<evidence type="ECO:0000313" key="10">
    <source>
        <dbReference type="Proteomes" id="UP000617531"/>
    </source>
</evidence>
<evidence type="ECO:0000256" key="7">
    <source>
        <dbReference type="SAM" id="MobiDB-lite"/>
    </source>
</evidence>
<dbReference type="GO" id="GO:0008961">
    <property type="term" value="F:phosphatidylglycerol-prolipoprotein diacylglyceryl transferase activity"/>
    <property type="evidence" value="ECO:0007669"/>
    <property type="project" value="InterPro"/>
</dbReference>
<evidence type="ECO:0000256" key="1">
    <source>
        <dbReference type="ARBA" id="ARBA00007150"/>
    </source>
</evidence>
<protein>
    <recommendedName>
        <fullName evidence="11">Diacylglyceryl transferase</fullName>
    </recommendedName>
</protein>
<evidence type="ECO:0000256" key="4">
    <source>
        <dbReference type="ARBA" id="ARBA00022692"/>
    </source>
</evidence>
<dbReference type="RefSeq" id="WP_191282108.1">
    <property type="nucleotide sequence ID" value="NZ_BNAI01000001.1"/>
</dbReference>
<reference evidence="9" key="1">
    <citation type="journal article" date="2014" name="Int. J. Syst. Evol. Microbiol.">
        <title>Complete genome sequence of Corynebacterium casei LMG S-19264T (=DSM 44701T), isolated from a smear-ripened cheese.</title>
        <authorList>
            <consortium name="US DOE Joint Genome Institute (JGI-PGF)"/>
            <person name="Walter F."/>
            <person name="Albersmeier A."/>
            <person name="Kalinowski J."/>
            <person name="Ruckert C."/>
        </authorList>
    </citation>
    <scope>NUCLEOTIDE SEQUENCE</scope>
    <source>
        <strain evidence="9">CGMCC 1.16548</strain>
    </source>
</reference>
<reference evidence="9" key="2">
    <citation type="submission" date="2020-09" db="EMBL/GenBank/DDBJ databases">
        <authorList>
            <person name="Sun Q."/>
            <person name="Zhou Y."/>
        </authorList>
    </citation>
    <scope>NUCLEOTIDE SEQUENCE</scope>
    <source>
        <strain evidence="9">CGMCC 1.16548</strain>
    </source>
</reference>
<evidence type="ECO:0000256" key="2">
    <source>
        <dbReference type="ARBA" id="ARBA00022475"/>
    </source>
</evidence>
<feature type="transmembrane region" description="Helical" evidence="8">
    <location>
        <begin position="302"/>
        <end position="320"/>
    </location>
</feature>
<dbReference type="Proteomes" id="UP000617531">
    <property type="component" value="Unassembled WGS sequence"/>
</dbReference>
<keyword evidence="4 8" id="KW-0812">Transmembrane</keyword>
<evidence type="ECO:0000256" key="5">
    <source>
        <dbReference type="ARBA" id="ARBA00022989"/>
    </source>
</evidence>